<comment type="caution">
    <text evidence="2">The sequence shown here is derived from an EMBL/GenBank/DDBJ whole genome shotgun (WGS) entry which is preliminary data.</text>
</comment>
<dbReference type="EMBL" id="ASHM01114929">
    <property type="protein sequence ID" value="PNX70633.1"/>
    <property type="molecule type" value="Genomic_DNA"/>
</dbReference>
<reference evidence="2 3" key="1">
    <citation type="journal article" date="2014" name="Am. J. Bot.">
        <title>Genome assembly and annotation for red clover (Trifolium pratense; Fabaceae).</title>
        <authorList>
            <person name="Istvanek J."/>
            <person name="Jaros M."/>
            <person name="Krenek A."/>
            <person name="Repkova J."/>
        </authorList>
    </citation>
    <scope>NUCLEOTIDE SEQUENCE [LARGE SCALE GENOMIC DNA]</scope>
    <source>
        <strain evidence="3">cv. Tatra</strain>
        <tissue evidence="2">Young leaves</tissue>
    </source>
</reference>
<name>A0A2K3KWG8_TRIPR</name>
<accession>A0A2K3KWG8</accession>
<sequence>MIPTKKKTILAKEEDDDEFDHGGERKQFRRSLM</sequence>
<feature type="non-terminal residue" evidence="2">
    <location>
        <position position="33"/>
    </location>
</feature>
<organism evidence="2 3">
    <name type="scientific">Trifolium pratense</name>
    <name type="common">Red clover</name>
    <dbReference type="NCBI Taxonomy" id="57577"/>
    <lineage>
        <taxon>Eukaryota</taxon>
        <taxon>Viridiplantae</taxon>
        <taxon>Streptophyta</taxon>
        <taxon>Embryophyta</taxon>
        <taxon>Tracheophyta</taxon>
        <taxon>Spermatophyta</taxon>
        <taxon>Magnoliopsida</taxon>
        <taxon>eudicotyledons</taxon>
        <taxon>Gunneridae</taxon>
        <taxon>Pentapetalae</taxon>
        <taxon>rosids</taxon>
        <taxon>fabids</taxon>
        <taxon>Fabales</taxon>
        <taxon>Fabaceae</taxon>
        <taxon>Papilionoideae</taxon>
        <taxon>50 kb inversion clade</taxon>
        <taxon>NPAAA clade</taxon>
        <taxon>Hologalegina</taxon>
        <taxon>IRL clade</taxon>
        <taxon>Trifolieae</taxon>
        <taxon>Trifolium</taxon>
    </lineage>
</organism>
<evidence type="ECO:0000313" key="2">
    <source>
        <dbReference type="EMBL" id="PNX70633.1"/>
    </source>
</evidence>
<evidence type="ECO:0000313" key="3">
    <source>
        <dbReference type="Proteomes" id="UP000236291"/>
    </source>
</evidence>
<gene>
    <name evidence="2" type="ORF">L195_g057589</name>
</gene>
<reference evidence="2 3" key="2">
    <citation type="journal article" date="2017" name="Front. Plant Sci.">
        <title>Gene Classification and Mining of Molecular Markers Useful in Red Clover (Trifolium pratense) Breeding.</title>
        <authorList>
            <person name="Istvanek J."/>
            <person name="Dluhosova J."/>
            <person name="Dluhos P."/>
            <person name="Patkova L."/>
            <person name="Nedelnik J."/>
            <person name="Repkova J."/>
        </authorList>
    </citation>
    <scope>NUCLEOTIDE SEQUENCE [LARGE SCALE GENOMIC DNA]</scope>
    <source>
        <strain evidence="3">cv. Tatra</strain>
        <tissue evidence="2">Young leaves</tissue>
    </source>
</reference>
<dbReference type="AlphaFoldDB" id="A0A2K3KWG8"/>
<protein>
    <submittedName>
        <fullName evidence="2">Uncharacterized protein</fullName>
    </submittedName>
</protein>
<dbReference type="Proteomes" id="UP000236291">
    <property type="component" value="Unassembled WGS sequence"/>
</dbReference>
<evidence type="ECO:0000256" key="1">
    <source>
        <dbReference type="SAM" id="MobiDB-lite"/>
    </source>
</evidence>
<feature type="region of interest" description="Disordered" evidence="1">
    <location>
        <begin position="1"/>
        <end position="33"/>
    </location>
</feature>
<proteinExistence type="predicted"/>